<protein>
    <submittedName>
        <fullName evidence="1">Uncharacterized protein</fullName>
    </submittedName>
</protein>
<sequence length="75" mass="8289">MTEPISTLLIAADDTIGLAVCTFSAAITTAGTAHKFEPIGATRKVKKLLMKVIEFYFLYNQYVDPVFHSGYRSSQ</sequence>
<evidence type="ECO:0000313" key="2">
    <source>
        <dbReference type="Proteomes" id="UP000321662"/>
    </source>
</evidence>
<dbReference type="AlphaFoldDB" id="A0A511AUN5"/>
<proteinExistence type="predicted"/>
<dbReference type="OrthoDB" id="9810880at2"/>
<keyword evidence="2" id="KW-1185">Reference proteome</keyword>
<accession>A0A511AUN5</accession>
<reference evidence="1 2" key="1">
    <citation type="submission" date="2019-07" db="EMBL/GenBank/DDBJ databases">
        <title>Whole genome shotgun sequence of Alkalibacterium kapii NBRC 103247.</title>
        <authorList>
            <person name="Hosoyama A."/>
            <person name="Uohara A."/>
            <person name="Ohji S."/>
            <person name="Ichikawa N."/>
        </authorList>
    </citation>
    <scope>NUCLEOTIDE SEQUENCE [LARGE SCALE GENOMIC DNA]</scope>
    <source>
        <strain evidence="1 2">NBRC 103247</strain>
    </source>
</reference>
<dbReference type="Proteomes" id="UP000321662">
    <property type="component" value="Unassembled WGS sequence"/>
</dbReference>
<organism evidence="1 2">
    <name type="scientific">Alkalibacterium kapii</name>
    <dbReference type="NCBI Taxonomy" id="426704"/>
    <lineage>
        <taxon>Bacteria</taxon>
        <taxon>Bacillati</taxon>
        <taxon>Bacillota</taxon>
        <taxon>Bacilli</taxon>
        <taxon>Lactobacillales</taxon>
        <taxon>Carnobacteriaceae</taxon>
        <taxon>Alkalibacterium</taxon>
    </lineage>
</organism>
<dbReference type="RefSeq" id="WP_146924718.1">
    <property type="nucleotide sequence ID" value="NZ_BJUY01000022.1"/>
</dbReference>
<dbReference type="EMBL" id="BJUY01000022">
    <property type="protein sequence ID" value="GEK91909.1"/>
    <property type="molecule type" value="Genomic_DNA"/>
</dbReference>
<evidence type="ECO:0000313" key="1">
    <source>
        <dbReference type="EMBL" id="GEK91909.1"/>
    </source>
</evidence>
<gene>
    <name evidence="1" type="ORF">AKA01nite_15310</name>
</gene>
<comment type="caution">
    <text evidence="1">The sequence shown here is derived from an EMBL/GenBank/DDBJ whole genome shotgun (WGS) entry which is preliminary data.</text>
</comment>
<name>A0A511AUN5_9LACT</name>